<evidence type="ECO:0000313" key="3">
    <source>
        <dbReference type="Proteomes" id="UP000001072"/>
    </source>
</evidence>
<sequence>MTNAGDERTRGRVMIINPGGQTSGGGAGDQDSQSTVPEMGDEAATKQIGPGSLYRDARIRFGYSDRDVFRCIEADKNFAVVKKSLPVMHEIEYTPGRRETRRSGYGLGVVQVPWCCRQWKILYAKRMTVSLASSEEDLFLSSSGQASWSQGDETGMTELTWSTTGGLAIISSSLFCLVWSKLRITNCEEAGQVDHAERALPATITRNRNSSNKDREDNNSSAWLRHSGWALPDIIRLAQRGYSGCQRRAYDALVNLRPGLGAPLPVLLFDKGEMYGPELVGLSSLSGVVVRGGQEQCARLIVDQEACQVVQGGVSGHTDAPGLTISARGLVLRDNWIGTDTFGDEWRLTSLMHREWDMTHLMFRDFEVDYIYDVKEISGDPQWGIAVGEVICFVGEVHIVSVYARCSRNERSETGRWGGPLLSGGARAEYKYGTGCQRVAGHPVPATEVFEDFWQLA</sequence>
<proteinExistence type="predicted"/>
<feature type="compositionally biased region" description="Basic and acidic residues" evidence="1">
    <location>
        <begin position="1"/>
        <end position="10"/>
    </location>
</feature>
<keyword evidence="3" id="KW-1185">Reference proteome</keyword>
<dbReference type="AlphaFoldDB" id="F4RLG0"/>
<name>F4RLG0_MELLP</name>
<evidence type="ECO:0000313" key="2">
    <source>
        <dbReference type="EMBL" id="EGG07001.1"/>
    </source>
</evidence>
<dbReference type="EMBL" id="GL883106">
    <property type="protein sequence ID" value="EGG07001.1"/>
    <property type="molecule type" value="Genomic_DNA"/>
</dbReference>
<protein>
    <submittedName>
        <fullName evidence="2">Uncharacterized protein</fullName>
    </submittedName>
</protein>
<accession>F4RLG0</accession>
<dbReference type="GeneID" id="18922833"/>
<feature type="region of interest" description="Disordered" evidence="1">
    <location>
        <begin position="1"/>
        <end position="40"/>
    </location>
</feature>
<organism evidence="3">
    <name type="scientific">Melampsora larici-populina (strain 98AG31 / pathotype 3-4-7)</name>
    <name type="common">Poplar leaf rust fungus</name>
    <dbReference type="NCBI Taxonomy" id="747676"/>
    <lineage>
        <taxon>Eukaryota</taxon>
        <taxon>Fungi</taxon>
        <taxon>Dikarya</taxon>
        <taxon>Basidiomycota</taxon>
        <taxon>Pucciniomycotina</taxon>
        <taxon>Pucciniomycetes</taxon>
        <taxon>Pucciniales</taxon>
        <taxon>Melampsoraceae</taxon>
        <taxon>Melampsora</taxon>
    </lineage>
</organism>
<dbReference type="VEuPathDB" id="FungiDB:MELLADRAFT_106219"/>
<dbReference type="HOGENOM" id="CLU_598614_0_0_1"/>
<dbReference type="Proteomes" id="UP000001072">
    <property type="component" value="Unassembled WGS sequence"/>
</dbReference>
<evidence type="ECO:0000256" key="1">
    <source>
        <dbReference type="SAM" id="MobiDB-lite"/>
    </source>
</evidence>
<dbReference type="KEGG" id="mlr:MELLADRAFT_106219"/>
<dbReference type="InParanoid" id="F4RLG0"/>
<reference evidence="3" key="1">
    <citation type="journal article" date="2011" name="Proc. Natl. Acad. Sci. U.S.A.">
        <title>Obligate biotrophy features unraveled by the genomic analysis of rust fungi.</title>
        <authorList>
            <person name="Duplessis S."/>
            <person name="Cuomo C.A."/>
            <person name="Lin Y.-C."/>
            <person name="Aerts A."/>
            <person name="Tisserant E."/>
            <person name="Veneault-Fourrey C."/>
            <person name="Joly D.L."/>
            <person name="Hacquard S."/>
            <person name="Amselem J."/>
            <person name="Cantarel B.L."/>
            <person name="Chiu R."/>
            <person name="Coutinho P.M."/>
            <person name="Feau N."/>
            <person name="Field M."/>
            <person name="Frey P."/>
            <person name="Gelhaye E."/>
            <person name="Goldberg J."/>
            <person name="Grabherr M.G."/>
            <person name="Kodira C.D."/>
            <person name="Kohler A."/>
            <person name="Kuees U."/>
            <person name="Lindquist E.A."/>
            <person name="Lucas S.M."/>
            <person name="Mago R."/>
            <person name="Mauceli E."/>
            <person name="Morin E."/>
            <person name="Murat C."/>
            <person name="Pangilinan J.L."/>
            <person name="Park R."/>
            <person name="Pearson M."/>
            <person name="Quesneville H."/>
            <person name="Rouhier N."/>
            <person name="Sakthikumar S."/>
            <person name="Salamov A.A."/>
            <person name="Schmutz J."/>
            <person name="Selles B."/>
            <person name="Shapiro H."/>
            <person name="Tanguay P."/>
            <person name="Tuskan G.A."/>
            <person name="Henrissat B."/>
            <person name="Van de Peer Y."/>
            <person name="Rouze P."/>
            <person name="Ellis J.G."/>
            <person name="Dodds P.N."/>
            <person name="Schein J.E."/>
            <person name="Zhong S."/>
            <person name="Hamelin R.C."/>
            <person name="Grigoriev I.V."/>
            <person name="Szabo L.J."/>
            <person name="Martin F."/>
        </authorList>
    </citation>
    <scope>NUCLEOTIDE SEQUENCE [LARGE SCALE GENOMIC DNA]</scope>
    <source>
        <strain evidence="3">98AG31 / pathotype 3-4-7</strain>
    </source>
</reference>
<dbReference type="RefSeq" id="XP_007409961.1">
    <property type="nucleotide sequence ID" value="XM_007409899.1"/>
</dbReference>
<gene>
    <name evidence="2" type="ORF">MELLADRAFT_106219</name>
</gene>